<name>A0ABN3DSE3_9MICO</name>
<dbReference type="SUPFAM" id="SSF53850">
    <property type="entry name" value="Periplasmic binding protein-like II"/>
    <property type="match status" value="1"/>
</dbReference>
<organism evidence="5 6">
    <name type="scientific">Herbiconiux moechotypicola</name>
    <dbReference type="NCBI Taxonomy" id="637393"/>
    <lineage>
        <taxon>Bacteria</taxon>
        <taxon>Bacillati</taxon>
        <taxon>Actinomycetota</taxon>
        <taxon>Actinomycetes</taxon>
        <taxon>Micrococcales</taxon>
        <taxon>Microbacteriaceae</taxon>
        <taxon>Herbiconiux</taxon>
    </lineage>
</organism>
<evidence type="ECO:0000256" key="1">
    <source>
        <dbReference type="ARBA" id="ARBA00008520"/>
    </source>
</evidence>
<comment type="similarity">
    <text evidence="1">Belongs to the bacterial solute-binding protein 1 family.</text>
</comment>
<dbReference type="PROSITE" id="PS51257">
    <property type="entry name" value="PROKAR_LIPOPROTEIN"/>
    <property type="match status" value="1"/>
</dbReference>
<feature type="signal peptide" evidence="4">
    <location>
        <begin position="1"/>
        <end position="20"/>
    </location>
</feature>
<keyword evidence="6" id="KW-1185">Reference proteome</keyword>
<proteinExistence type="inferred from homology"/>
<dbReference type="RefSeq" id="WP_259480077.1">
    <property type="nucleotide sequence ID" value="NZ_BAAAQY010000008.1"/>
</dbReference>
<feature type="chain" id="PRO_5047159563" evidence="4">
    <location>
        <begin position="21"/>
        <end position="426"/>
    </location>
</feature>
<protein>
    <submittedName>
        <fullName evidence="5">Sugar ABC transporter substrate-binding protein</fullName>
    </submittedName>
</protein>
<dbReference type="InterPro" id="IPR006059">
    <property type="entry name" value="SBP"/>
</dbReference>
<keyword evidence="2" id="KW-0813">Transport</keyword>
<evidence type="ECO:0000256" key="2">
    <source>
        <dbReference type="ARBA" id="ARBA00022448"/>
    </source>
</evidence>
<dbReference type="Proteomes" id="UP001500929">
    <property type="component" value="Unassembled WGS sequence"/>
</dbReference>
<sequence>MRKRTLTVTALGVTAALALAGCASGGNSSGDSGGGDTADIRVWLNGTDTPDAAREYLKTTFEEQNPGSTLTIEEQAWTGLVDKLTTNLSGSDSPDVVEVGNTQAAAFTSAGAFLDLTDDYEALGGDDLLPGFVEAGSYDGQFYAAPYYSGARLVFYKKDLLANAGLTVPTTLDEYVSNGIALAQANPGVSGIYFPGQDWYNALPYIWEAGGEIAVQDGDTWTSTFSSPDSIAGLEQVQEVMTQASVAPKDGNETDPQVPYCEGAIANLSAPSWVKWSILAPADADAPGCPDQEANFGVYALPGADGGAAQVFAGGSNIAVSANSAHPELAKAALEIMLSDDYQTILGENGLVPAKLSLAGTLGTDEVATAIAEAAANAKLTPASPKWADVEASGALQDFFVSIAQGGDVTELAKALDEKIDGILNS</sequence>
<reference evidence="5 6" key="1">
    <citation type="journal article" date="2019" name="Int. J. Syst. Evol. Microbiol.">
        <title>The Global Catalogue of Microorganisms (GCM) 10K type strain sequencing project: providing services to taxonomists for standard genome sequencing and annotation.</title>
        <authorList>
            <consortium name="The Broad Institute Genomics Platform"/>
            <consortium name="The Broad Institute Genome Sequencing Center for Infectious Disease"/>
            <person name="Wu L."/>
            <person name="Ma J."/>
        </authorList>
    </citation>
    <scope>NUCLEOTIDE SEQUENCE [LARGE SCALE GENOMIC DNA]</scope>
    <source>
        <strain evidence="5 6">JCM 16117</strain>
    </source>
</reference>
<keyword evidence="3 4" id="KW-0732">Signal</keyword>
<evidence type="ECO:0000313" key="5">
    <source>
        <dbReference type="EMBL" id="GAA2240455.1"/>
    </source>
</evidence>
<dbReference type="Pfam" id="PF01547">
    <property type="entry name" value="SBP_bac_1"/>
    <property type="match status" value="1"/>
</dbReference>
<evidence type="ECO:0000313" key="6">
    <source>
        <dbReference type="Proteomes" id="UP001500929"/>
    </source>
</evidence>
<accession>A0ABN3DSE3</accession>
<evidence type="ECO:0000256" key="3">
    <source>
        <dbReference type="ARBA" id="ARBA00022729"/>
    </source>
</evidence>
<evidence type="ECO:0000256" key="4">
    <source>
        <dbReference type="SAM" id="SignalP"/>
    </source>
</evidence>
<dbReference type="PANTHER" id="PTHR30061">
    <property type="entry name" value="MALTOSE-BINDING PERIPLASMIC PROTEIN"/>
    <property type="match status" value="1"/>
</dbReference>
<dbReference type="Gene3D" id="3.40.190.10">
    <property type="entry name" value="Periplasmic binding protein-like II"/>
    <property type="match status" value="2"/>
</dbReference>
<gene>
    <name evidence="5" type="ORF">GCM10009851_27300</name>
</gene>
<comment type="caution">
    <text evidence="5">The sequence shown here is derived from an EMBL/GenBank/DDBJ whole genome shotgun (WGS) entry which is preliminary data.</text>
</comment>
<dbReference type="EMBL" id="BAAAQY010000008">
    <property type="protein sequence ID" value="GAA2240455.1"/>
    <property type="molecule type" value="Genomic_DNA"/>
</dbReference>
<dbReference type="PANTHER" id="PTHR30061:SF50">
    <property type="entry name" value="MALTOSE_MALTODEXTRIN-BINDING PERIPLASMIC PROTEIN"/>
    <property type="match status" value="1"/>
</dbReference>